<dbReference type="Pfam" id="PF00520">
    <property type="entry name" value="Ion_trans"/>
    <property type="match status" value="1"/>
</dbReference>
<organism evidence="8 9">
    <name type="scientific">Halobacillus seohaensis</name>
    <dbReference type="NCBI Taxonomy" id="447421"/>
    <lineage>
        <taxon>Bacteria</taxon>
        <taxon>Bacillati</taxon>
        <taxon>Bacillota</taxon>
        <taxon>Bacilli</taxon>
        <taxon>Bacillales</taxon>
        <taxon>Bacillaceae</taxon>
        <taxon>Halobacillus</taxon>
    </lineage>
</organism>
<dbReference type="Gene3D" id="1.10.287.70">
    <property type="match status" value="1"/>
</dbReference>
<dbReference type="InterPro" id="IPR043203">
    <property type="entry name" value="VGCC_Ca_Na"/>
</dbReference>
<dbReference type="SUPFAM" id="SSF81324">
    <property type="entry name" value="Voltage-gated potassium channels"/>
    <property type="match status" value="1"/>
</dbReference>
<dbReference type="InterPro" id="IPR005821">
    <property type="entry name" value="Ion_trans_dom"/>
</dbReference>
<comment type="caution">
    <text evidence="8">The sequence shown here is derived from an EMBL/GenBank/DDBJ whole genome shotgun (WGS) entry which is preliminary data.</text>
</comment>
<keyword evidence="3 6" id="KW-1133">Transmembrane helix</keyword>
<dbReference type="EMBL" id="JBHSZV010000061">
    <property type="protein sequence ID" value="MFC7063877.1"/>
    <property type="molecule type" value="Genomic_DNA"/>
</dbReference>
<feature type="coiled-coil region" evidence="5">
    <location>
        <begin position="227"/>
        <end position="261"/>
    </location>
</feature>
<evidence type="ECO:0000313" key="8">
    <source>
        <dbReference type="EMBL" id="MFC7063877.1"/>
    </source>
</evidence>
<reference evidence="9" key="1">
    <citation type="journal article" date="2019" name="Int. J. Syst. Evol. Microbiol.">
        <title>The Global Catalogue of Microorganisms (GCM) 10K type strain sequencing project: providing services to taxonomists for standard genome sequencing and annotation.</title>
        <authorList>
            <consortium name="The Broad Institute Genomics Platform"/>
            <consortium name="The Broad Institute Genome Sequencing Center for Infectious Disease"/>
            <person name="Wu L."/>
            <person name="Ma J."/>
        </authorList>
    </citation>
    <scope>NUCLEOTIDE SEQUENCE [LARGE SCALE GENOMIC DNA]</scope>
    <source>
        <strain evidence="9">CGMCC 4.1621</strain>
    </source>
</reference>
<feature type="transmembrane region" description="Helical" evidence="6">
    <location>
        <begin position="158"/>
        <end position="179"/>
    </location>
</feature>
<evidence type="ECO:0000256" key="6">
    <source>
        <dbReference type="SAM" id="Phobius"/>
    </source>
</evidence>
<feature type="transmembrane region" description="Helical" evidence="6">
    <location>
        <begin position="12"/>
        <end position="30"/>
    </location>
</feature>
<accession>A0ABW2ERJ3</accession>
<gene>
    <name evidence="8" type="ORF">ACFQIC_18935</name>
</gene>
<dbReference type="RefSeq" id="WP_204710708.1">
    <property type="nucleotide sequence ID" value="NZ_JBHSZV010000061.1"/>
</dbReference>
<evidence type="ECO:0000256" key="3">
    <source>
        <dbReference type="ARBA" id="ARBA00022989"/>
    </source>
</evidence>
<keyword evidence="2 6" id="KW-0812">Transmembrane</keyword>
<dbReference type="Gene3D" id="1.20.120.350">
    <property type="entry name" value="Voltage-gated potassium channels. Chain C"/>
    <property type="match status" value="1"/>
</dbReference>
<evidence type="ECO:0000256" key="2">
    <source>
        <dbReference type="ARBA" id="ARBA00022692"/>
    </source>
</evidence>
<dbReference type="PANTHER" id="PTHR10037">
    <property type="entry name" value="VOLTAGE-GATED CATION CHANNEL CALCIUM AND SODIUM"/>
    <property type="match status" value="1"/>
</dbReference>
<keyword evidence="5" id="KW-0175">Coiled coil</keyword>
<keyword evidence="9" id="KW-1185">Reference proteome</keyword>
<evidence type="ECO:0000259" key="7">
    <source>
        <dbReference type="Pfam" id="PF00520"/>
    </source>
</evidence>
<feature type="domain" description="Ion transport" evidence="7">
    <location>
        <begin position="9"/>
        <end position="227"/>
    </location>
</feature>
<evidence type="ECO:0000256" key="4">
    <source>
        <dbReference type="ARBA" id="ARBA00023136"/>
    </source>
</evidence>
<dbReference type="Proteomes" id="UP001596410">
    <property type="component" value="Unassembled WGS sequence"/>
</dbReference>
<evidence type="ECO:0000313" key="9">
    <source>
        <dbReference type="Proteomes" id="UP001596410"/>
    </source>
</evidence>
<evidence type="ECO:0000256" key="5">
    <source>
        <dbReference type="SAM" id="Coils"/>
    </source>
</evidence>
<sequence>MKLRTFIEHRLFSKFILAIILVNAVLIGLGTDSSIYANYESIFIATDILILAIFTIEIILKLIVYRQKFFNNGWNVFDFVIVFGSLVLYNTHLVSVLRILRVLRVLRTISIIPSLRRLTSALFMAIPAIGSVTILMGIIFYVYSVIGTSFFGDIAPEFFGNVGLSALTLFQVFTLESWASGIFRPIFTEVVWSWLYFVSFIIVSTFIILNLIVGEIVNNAQELSEHSEEESKDMQRIMKDLDELKQMIKDKEKKTEKEDEGRTG</sequence>
<protein>
    <submittedName>
        <fullName evidence="8">Ion transporter</fullName>
    </submittedName>
</protein>
<comment type="subcellular location">
    <subcellularLocation>
        <location evidence="1">Membrane</location>
        <topology evidence="1">Multi-pass membrane protein</topology>
    </subcellularLocation>
</comment>
<proteinExistence type="predicted"/>
<evidence type="ECO:0000256" key="1">
    <source>
        <dbReference type="ARBA" id="ARBA00004141"/>
    </source>
</evidence>
<feature type="transmembrane region" description="Helical" evidence="6">
    <location>
        <begin position="42"/>
        <end position="64"/>
    </location>
</feature>
<feature type="transmembrane region" description="Helical" evidence="6">
    <location>
        <begin position="76"/>
        <end position="100"/>
    </location>
</feature>
<keyword evidence="4 6" id="KW-0472">Membrane</keyword>
<dbReference type="PANTHER" id="PTHR10037:SF62">
    <property type="entry name" value="SODIUM CHANNEL PROTEIN 60E"/>
    <property type="match status" value="1"/>
</dbReference>
<feature type="transmembrane region" description="Helical" evidence="6">
    <location>
        <begin position="191"/>
        <end position="213"/>
    </location>
</feature>
<feature type="transmembrane region" description="Helical" evidence="6">
    <location>
        <begin position="120"/>
        <end position="146"/>
    </location>
</feature>
<name>A0ABW2ERJ3_9BACI</name>
<dbReference type="InterPro" id="IPR027359">
    <property type="entry name" value="Volt_channel_dom_sf"/>
</dbReference>